<evidence type="ECO:0000313" key="2">
    <source>
        <dbReference type="Proteomes" id="UP000789901"/>
    </source>
</evidence>
<dbReference type="EMBL" id="CAJVQB010005094">
    <property type="protein sequence ID" value="CAG8653090.1"/>
    <property type="molecule type" value="Genomic_DNA"/>
</dbReference>
<comment type="caution">
    <text evidence="1">The sequence shown here is derived from an EMBL/GenBank/DDBJ whole genome shotgun (WGS) entry which is preliminary data.</text>
</comment>
<evidence type="ECO:0000313" key="1">
    <source>
        <dbReference type="EMBL" id="CAG8653090.1"/>
    </source>
</evidence>
<organism evidence="1 2">
    <name type="scientific">Gigaspora margarita</name>
    <dbReference type="NCBI Taxonomy" id="4874"/>
    <lineage>
        <taxon>Eukaryota</taxon>
        <taxon>Fungi</taxon>
        <taxon>Fungi incertae sedis</taxon>
        <taxon>Mucoromycota</taxon>
        <taxon>Glomeromycotina</taxon>
        <taxon>Glomeromycetes</taxon>
        <taxon>Diversisporales</taxon>
        <taxon>Gigasporaceae</taxon>
        <taxon>Gigaspora</taxon>
    </lineage>
</organism>
<proteinExistence type="predicted"/>
<protein>
    <submittedName>
        <fullName evidence="1">1030_t:CDS:1</fullName>
    </submittedName>
</protein>
<sequence>MNKHGTTTIKILKVLEELEIIFQRNSETTWPIPRRMTEILNRLSYRKQQEKYQEVVNQDSMRQSK</sequence>
<reference evidence="1 2" key="1">
    <citation type="submission" date="2021-06" db="EMBL/GenBank/DDBJ databases">
        <authorList>
            <person name="Kallberg Y."/>
            <person name="Tangrot J."/>
            <person name="Rosling A."/>
        </authorList>
    </citation>
    <scope>NUCLEOTIDE SEQUENCE [LARGE SCALE GENOMIC DNA]</scope>
    <source>
        <strain evidence="1 2">120-4 pot B 10/14</strain>
    </source>
</reference>
<keyword evidence="2" id="KW-1185">Reference proteome</keyword>
<gene>
    <name evidence="1" type="ORF">GMARGA_LOCUS9461</name>
</gene>
<dbReference type="Proteomes" id="UP000789901">
    <property type="component" value="Unassembled WGS sequence"/>
</dbReference>
<name>A0ABN7UQK4_GIGMA</name>
<accession>A0ABN7UQK4</accession>